<name>A0A8B7TEY1_HIPAR</name>
<accession>A0A8B7TEY1</accession>
<dbReference type="GeneID" id="109396706"/>
<evidence type="ECO:0000256" key="1">
    <source>
        <dbReference type="SAM" id="MobiDB-lite"/>
    </source>
</evidence>
<gene>
    <name evidence="3" type="primary">LOC109396706</name>
</gene>
<evidence type="ECO:0000313" key="2">
    <source>
        <dbReference type="Proteomes" id="UP000694851"/>
    </source>
</evidence>
<dbReference type="RefSeq" id="XP_019524286.1">
    <property type="nucleotide sequence ID" value="XM_019668741.1"/>
</dbReference>
<dbReference type="AlphaFoldDB" id="A0A8B7TEY1"/>
<organism evidence="2 3">
    <name type="scientific">Hipposideros armiger</name>
    <name type="common">Great Himalayan leaf-nosed bat</name>
    <dbReference type="NCBI Taxonomy" id="186990"/>
    <lineage>
        <taxon>Eukaryota</taxon>
        <taxon>Metazoa</taxon>
        <taxon>Chordata</taxon>
        <taxon>Craniata</taxon>
        <taxon>Vertebrata</taxon>
        <taxon>Euteleostomi</taxon>
        <taxon>Mammalia</taxon>
        <taxon>Eutheria</taxon>
        <taxon>Laurasiatheria</taxon>
        <taxon>Chiroptera</taxon>
        <taxon>Yinpterochiroptera</taxon>
        <taxon>Rhinolophoidea</taxon>
        <taxon>Hipposideridae</taxon>
        <taxon>Hipposideros</taxon>
    </lineage>
</organism>
<sequence length="118" mass="12176">MQKLEKWKESGEQKIQRARGAPSARPGGGGGGSGRAGSATWGGSGEPGRRPPGWPARPGDLGGIPGFRVKWGDEDLSGAGSSRPRKPHGGPAQEAFNKMQLSVSIAHLFTAVWGCSAT</sequence>
<dbReference type="Proteomes" id="UP000694851">
    <property type="component" value="Unplaced"/>
</dbReference>
<proteinExistence type="predicted"/>
<feature type="region of interest" description="Disordered" evidence="1">
    <location>
        <begin position="1"/>
        <end position="95"/>
    </location>
</feature>
<dbReference type="KEGG" id="hai:109396706"/>
<keyword evidence="2" id="KW-1185">Reference proteome</keyword>
<evidence type="ECO:0000313" key="3">
    <source>
        <dbReference type="RefSeq" id="XP_019524286.1"/>
    </source>
</evidence>
<reference evidence="3" key="1">
    <citation type="submission" date="2025-08" db="UniProtKB">
        <authorList>
            <consortium name="RefSeq"/>
        </authorList>
    </citation>
    <scope>IDENTIFICATION</scope>
    <source>
        <tissue evidence="3">Muscle</tissue>
    </source>
</reference>
<feature type="compositionally biased region" description="Basic and acidic residues" evidence="1">
    <location>
        <begin position="1"/>
        <end position="15"/>
    </location>
</feature>
<protein>
    <submittedName>
        <fullName evidence="3">Uncharacterized protein LOC109396706</fullName>
    </submittedName>
</protein>
<feature type="compositionally biased region" description="Gly residues" evidence="1">
    <location>
        <begin position="26"/>
        <end position="46"/>
    </location>
</feature>